<evidence type="ECO:0000313" key="3">
    <source>
        <dbReference type="Proteomes" id="UP000183997"/>
    </source>
</evidence>
<dbReference type="EMBL" id="FRAR01000008">
    <property type="protein sequence ID" value="SHK18644.1"/>
    <property type="molecule type" value="Genomic_DNA"/>
</dbReference>
<name>A0A1M6QEB5_9FIRM</name>
<accession>A0A1M6QEB5</accession>
<keyword evidence="1" id="KW-0812">Transmembrane</keyword>
<proteinExistence type="predicted"/>
<sequence length="92" mass="10766">MGNIFVGSLLIIWGLSNVRKWSTEKICRVNSLLRFIYGLIVPLQILLAVYNFKFIYENFYVFGINIIVSILVVMLLVNKKRELLKELNNQED</sequence>
<dbReference type="Proteomes" id="UP000183997">
    <property type="component" value="Unassembled WGS sequence"/>
</dbReference>
<evidence type="ECO:0000256" key="1">
    <source>
        <dbReference type="SAM" id="Phobius"/>
    </source>
</evidence>
<keyword evidence="1" id="KW-1133">Transmembrane helix</keyword>
<gene>
    <name evidence="2" type="ORF">SAMN02745123_01000</name>
</gene>
<evidence type="ECO:0000313" key="2">
    <source>
        <dbReference type="EMBL" id="SHK18644.1"/>
    </source>
</evidence>
<reference evidence="3" key="1">
    <citation type="submission" date="2016-11" db="EMBL/GenBank/DDBJ databases">
        <authorList>
            <person name="Varghese N."/>
            <person name="Submissions S."/>
        </authorList>
    </citation>
    <scope>NUCLEOTIDE SEQUENCE [LARGE SCALE GENOMIC DNA]</scope>
    <source>
        <strain evidence="3">DSM 10349</strain>
    </source>
</reference>
<feature type="transmembrane region" description="Helical" evidence="1">
    <location>
        <begin position="32"/>
        <end position="52"/>
    </location>
</feature>
<dbReference type="AlphaFoldDB" id="A0A1M6QEB5"/>
<protein>
    <submittedName>
        <fullName evidence="2">Uncharacterized protein</fullName>
    </submittedName>
</protein>
<organism evidence="2 3">
    <name type="scientific">Desulforamulus aeronauticus DSM 10349</name>
    <dbReference type="NCBI Taxonomy" id="1121421"/>
    <lineage>
        <taxon>Bacteria</taxon>
        <taxon>Bacillati</taxon>
        <taxon>Bacillota</taxon>
        <taxon>Clostridia</taxon>
        <taxon>Eubacteriales</taxon>
        <taxon>Peptococcaceae</taxon>
        <taxon>Desulforamulus</taxon>
    </lineage>
</organism>
<keyword evidence="1" id="KW-0472">Membrane</keyword>
<keyword evidence="3" id="KW-1185">Reference proteome</keyword>
<feature type="transmembrane region" description="Helical" evidence="1">
    <location>
        <begin position="58"/>
        <end position="77"/>
    </location>
</feature>